<dbReference type="EMBL" id="JBJQND010000004">
    <property type="protein sequence ID" value="KAL3880065.1"/>
    <property type="molecule type" value="Genomic_DNA"/>
</dbReference>
<dbReference type="AlphaFoldDB" id="A0ABD3X2U9"/>
<dbReference type="PANTHER" id="PTHR15692">
    <property type="entry name" value="MASTERMIND-LIKE"/>
    <property type="match status" value="1"/>
</dbReference>
<keyword evidence="7" id="KW-0539">Nucleus</keyword>
<dbReference type="GO" id="GO:0045944">
    <property type="term" value="P:positive regulation of transcription by RNA polymerase II"/>
    <property type="evidence" value="ECO:0007669"/>
    <property type="project" value="UniProtKB-ARBA"/>
</dbReference>
<name>A0ABD3X2U9_SINWO</name>
<keyword evidence="5" id="KW-0010">Activator</keyword>
<evidence type="ECO:0000256" key="5">
    <source>
        <dbReference type="ARBA" id="ARBA00023159"/>
    </source>
</evidence>
<evidence type="ECO:0000313" key="10">
    <source>
        <dbReference type="EMBL" id="KAL3880065.1"/>
    </source>
</evidence>
<gene>
    <name evidence="10" type="ORF">ACJMK2_032336</name>
</gene>
<proteinExistence type="inferred from homology"/>
<feature type="region of interest" description="Disordered" evidence="8">
    <location>
        <begin position="182"/>
        <end position="202"/>
    </location>
</feature>
<feature type="region of interest" description="Disordered" evidence="8">
    <location>
        <begin position="611"/>
        <end position="642"/>
    </location>
</feature>
<dbReference type="Gene3D" id="6.10.250.970">
    <property type="match status" value="1"/>
</dbReference>
<dbReference type="InterPro" id="IPR046370">
    <property type="entry name" value="MAML_N_sf"/>
</dbReference>
<keyword evidence="6" id="KW-0804">Transcription</keyword>
<comment type="subcellular location">
    <subcellularLocation>
        <location evidence="1">Nucleus speckle</location>
    </subcellularLocation>
</comment>
<keyword evidence="3" id="KW-0914">Notch signaling pathway</keyword>
<evidence type="ECO:0000256" key="6">
    <source>
        <dbReference type="ARBA" id="ARBA00023163"/>
    </source>
</evidence>
<sequence>MGDFLSPKRRDVVDRLRRRLEFYRQHQDQTYQRYDYIADTIYEQQRQEAYLLRQKWLESKAKKSSKSKPKSDSSQADHRNVLVTKRLKHRLESNNNPESQQNAENVYQFDDNDSPPAKKAATNTNIEGQLSSVQVHIFQQISDGKTQQDQKINVTVSTSLKRSEHSQDQSSIHTNIECKQEPLSDSQGIGSHESGSSVNSGSDIILDPEFADILHTIEQDEELPQEIIDELTKFDEICKSVHVSESNDSMLSSDMFGGGTATGSPSVMPVSHTGMNMYMDPNSNMGPVRTPSVPQYRSQAHQPAISDTGPAAETLKQMAAQHQNQHTGAFGMKGSIMDPFALNDHLADSGQYRNQARNGFPPDYQQQQQQQHYPGISRSNYVPPMSYAQTKPHPYGGNKPLTHYPHDVVTPAAPDGPPQPSSLQQLQNQVAHFNQGPHMEITQTQHMQVSDGSHRMQMSQTQHVQMRQPVQNISLTQQQTFSMGIGQNQSQQYDPMNINMMQGKMAPDQRQTGQMPYMNRPPPEYKMQHSNGMGNTMSTNGLGPNPLETMQNMVNQTNTHANPAYAPVKSENSTMHMSNGMMQGGQMSGMQQMSNSMPVSSPMQNIVSQSQLSNYSGQAVQRQTSYPGTQPQSQGRPQRTVTQETYTSAIMRNQRPPNVNIGPDGLNISQPRNPHDWPRPMMPVQGPRGGGMGMPRPQMAMTAEMMRYRSYSSDGSMSATAAAAQIQMQQRPMQSMQSMPMGAMQSQAAMMQVGPQAQQMMMQQRMQMSHQQISQRPSHMAGNVSSVSSAMSGHPPTYPQSSTSDDIMTLLDGTAPNPSTDFFDVQTSGPNSDTNWMDLDDILGTPK</sequence>
<feature type="compositionally biased region" description="Basic and acidic residues" evidence="8">
    <location>
        <begin position="69"/>
        <end position="80"/>
    </location>
</feature>
<evidence type="ECO:0000256" key="8">
    <source>
        <dbReference type="SAM" id="MobiDB-lite"/>
    </source>
</evidence>
<evidence type="ECO:0000256" key="4">
    <source>
        <dbReference type="ARBA" id="ARBA00023015"/>
    </source>
</evidence>
<organism evidence="10 11">
    <name type="scientific">Sinanodonta woodiana</name>
    <name type="common">Chinese pond mussel</name>
    <name type="synonym">Anodonta woodiana</name>
    <dbReference type="NCBI Taxonomy" id="1069815"/>
    <lineage>
        <taxon>Eukaryota</taxon>
        <taxon>Metazoa</taxon>
        <taxon>Spiralia</taxon>
        <taxon>Lophotrochozoa</taxon>
        <taxon>Mollusca</taxon>
        <taxon>Bivalvia</taxon>
        <taxon>Autobranchia</taxon>
        <taxon>Heteroconchia</taxon>
        <taxon>Palaeoheterodonta</taxon>
        <taxon>Unionida</taxon>
        <taxon>Unionoidea</taxon>
        <taxon>Unionidae</taxon>
        <taxon>Unioninae</taxon>
        <taxon>Sinanodonta</taxon>
    </lineage>
</organism>
<feature type="region of interest" description="Disordered" evidence="8">
    <location>
        <begin position="781"/>
        <end position="802"/>
    </location>
</feature>
<evidence type="ECO:0000313" key="11">
    <source>
        <dbReference type="Proteomes" id="UP001634394"/>
    </source>
</evidence>
<evidence type="ECO:0000256" key="7">
    <source>
        <dbReference type="ARBA" id="ARBA00023242"/>
    </source>
</evidence>
<keyword evidence="11" id="KW-1185">Reference proteome</keyword>
<protein>
    <recommendedName>
        <fullName evidence="9">Neurogenic mastermind-like N-terminal domain-containing protein</fullName>
    </recommendedName>
</protein>
<evidence type="ECO:0000259" key="9">
    <source>
        <dbReference type="SMART" id="SM01275"/>
    </source>
</evidence>
<comment type="similarity">
    <text evidence="2">Belongs to the mastermind family.</text>
</comment>
<accession>A0ABD3X2U9</accession>
<dbReference type="InterPro" id="IPR046369">
    <property type="entry name" value="MAML1-3"/>
</dbReference>
<feature type="domain" description="Neurogenic mastermind-like N-terminal" evidence="9">
    <location>
        <begin position="7"/>
        <end position="66"/>
    </location>
</feature>
<evidence type="ECO:0000256" key="3">
    <source>
        <dbReference type="ARBA" id="ARBA00022976"/>
    </source>
</evidence>
<feature type="compositionally biased region" description="Low complexity" evidence="8">
    <location>
        <begin position="190"/>
        <end position="202"/>
    </location>
</feature>
<reference evidence="10 11" key="1">
    <citation type="submission" date="2024-11" db="EMBL/GenBank/DDBJ databases">
        <title>Chromosome-level genome assembly of the freshwater bivalve Anodonta woodiana.</title>
        <authorList>
            <person name="Chen X."/>
        </authorList>
    </citation>
    <scope>NUCLEOTIDE SEQUENCE [LARGE SCALE GENOMIC DNA]</scope>
    <source>
        <strain evidence="10">MN2024</strain>
        <tissue evidence="10">Gills</tissue>
    </source>
</reference>
<dbReference type="GO" id="GO:0016607">
    <property type="term" value="C:nuclear speck"/>
    <property type="evidence" value="ECO:0007669"/>
    <property type="project" value="UniProtKB-SubCell"/>
</dbReference>
<keyword evidence="4" id="KW-0805">Transcription regulation</keyword>
<dbReference type="GO" id="GO:0007219">
    <property type="term" value="P:Notch signaling pathway"/>
    <property type="evidence" value="ECO:0007669"/>
    <property type="project" value="UniProtKB-KW"/>
</dbReference>
<comment type="caution">
    <text evidence="10">The sequence shown here is derived from an EMBL/GenBank/DDBJ whole genome shotgun (WGS) entry which is preliminary data.</text>
</comment>
<dbReference type="GO" id="GO:0003713">
    <property type="term" value="F:transcription coactivator activity"/>
    <property type="evidence" value="ECO:0007669"/>
    <property type="project" value="UniProtKB-ARBA"/>
</dbReference>
<dbReference type="InterPro" id="IPR019082">
    <property type="entry name" value="Mastermind-like_N"/>
</dbReference>
<feature type="region of interest" description="Disordered" evidence="8">
    <location>
        <begin position="60"/>
        <end position="80"/>
    </location>
</feature>
<dbReference type="SMART" id="SM01275">
    <property type="entry name" value="MamL-1"/>
    <property type="match status" value="1"/>
</dbReference>
<evidence type="ECO:0000256" key="2">
    <source>
        <dbReference type="ARBA" id="ARBA00008081"/>
    </source>
</evidence>
<dbReference type="PANTHER" id="PTHR15692:SF20">
    <property type="entry name" value="NEUROGENIC MASTERMIND-LIKE N-TERMINAL DOMAIN-CONTAINING PROTEIN"/>
    <property type="match status" value="1"/>
</dbReference>
<feature type="region of interest" description="Disordered" evidence="8">
    <location>
        <begin position="352"/>
        <end position="400"/>
    </location>
</feature>
<feature type="compositionally biased region" description="Polar residues" evidence="8">
    <location>
        <begin position="781"/>
        <end position="791"/>
    </location>
</feature>
<dbReference type="Pfam" id="PF09596">
    <property type="entry name" value="MamL-1"/>
    <property type="match status" value="1"/>
</dbReference>
<evidence type="ECO:0000256" key="1">
    <source>
        <dbReference type="ARBA" id="ARBA00004324"/>
    </source>
</evidence>
<dbReference type="Proteomes" id="UP001634394">
    <property type="component" value="Unassembled WGS sequence"/>
</dbReference>